<dbReference type="InterPro" id="IPR050655">
    <property type="entry name" value="Plant_B3_domain"/>
</dbReference>
<accession>A0A175YBE1</accession>
<gene>
    <name evidence="6" type="ORF">DCAR_0520000</name>
</gene>
<comment type="subcellular location">
    <subcellularLocation>
        <location evidence="1">Nucleus</location>
    </subcellularLocation>
</comment>
<keyword evidence="3" id="KW-0238">DNA-binding</keyword>
<dbReference type="PANTHER" id="PTHR31920">
    <property type="entry name" value="B3 DOMAIN-CONTAINING"/>
    <property type="match status" value="1"/>
</dbReference>
<proteinExistence type="predicted"/>
<dbReference type="Gene3D" id="2.40.330.10">
    <property type="entry name" value="DNA-binding pseudobarrel domain"/>
    <property type="match status" value="2"/>
</dbReference>
<sequence length="348" mass="39753">MCPYKVLQKDEWERLALVESMDFVKLTYKSVTWVVKLKWENGKLYFGRMWNAFAKAGNMRKGDTIAFQKTEKAQKYMICIFERDLCSKCNYAGLGQKSGIMDWLKIANFEFISTGEMEIPRVFRDSPGVSIPEKMNLILRDGETVVVKYSPERKMLYGMRNLIHQYPIKPTDVMIFTFINHCLFVLSLFKFSGMESKYIVQESVGAEDVNKKIGEDIIVVSDDCDEDVEDVVLADDPDVADNAEVDAAKVVAEPISSRVTLRASHVDKRQHGVYLSPSIYSTYKSWTGLINVRLIFGARISFVSILRSGKVCRFGKGWSEFTMANELAEGQVLQLDYIDDFTFQVEVV</sequence>
<protein>
    <submittedName>
        <fullName evidence="6">Uncharacterized protein</fullName>
    </submittedName>
</protein>
<dbReference type="PANTHER" id="PTHR31920:SF122">
    <property type="entry name" value="B3 DOMAIN-CONTAINING PROTEIN REM23"/>
    <property type="match status" value="1"/>
</dbReference>
<keyword evidence="7" id="KW-1185">Reference proteome</keyword>
<dbReference type="Proteomes" id="UP000077755">
    <property type="component" value="Chromosome 5"/>
</dbReference>
<reference evidence="6" key="2">
    <citation type="submission" date="2022-03" db="EMBL/GenBank/DDBJ databases">
        <title>Draft title - Genomic analysis of global carrot germplasm unveils the trajectory of domestication and the origin of high carotenoid orange carrot.</title>
        <authorList>
            <person name="Iorizzo M."/>
            <person name="Ellison S."/>
            <person name="Senalik D."/>
            <person name="Macko-Podgorni A."/>
            <person name="Grzebelus D."/>
            <person name="Bostan H."/>
            <person name="Rolling W."/>
            <person name="Curaba J."/>
            <person name="Simon P."/>
        </authorList>
    </citation>
    <scope>NUCLEOTIDE SEQUENCE</scope>
    <source>
        <tissue evidence="6">Leaf</tissue>
    </source>
</reference>
<evidence type="ECO:0000256" key="2">
    <source>
        <dbReference type="ARBA" id="ARBA00023015"/>
    </source>
</evidence>
<dbReference type="EMBL" id="CP093347">
    <property type="protein sequence ID" value="WOH00631.1"/>
    <property type="molecule type" value="Genomic_DNA"/>
</dbReference>
<name>A0A175YBE1_DAUCS</name>
<evidence type="ECO:0000256" key="3">
    <source>
        <dbReference type="ARBA" id="ARBA00023125"/>
    </source>
</evidence>
<dbReference type="Gramene" id="KZM80924">
    <property type="protein sequence ID" value="KZM80924"/>
    <property type="gene ID" value="DCAR_031508"/>
</dbReference>
<evidence type="ECO:0000313" key="6">
    <source>
        <dbReference type="EMBL" id="WOH00631.1"/>
    </source>
</evidence>
<dbReference type="InterPro" id="IPR003340">
    <property type="entry name" value="B3_DNA-bd"/>
</dbReference>
<keyword evidence="5" id="KW-0539">Nucleus</keyword>
<evidence type="ECO:0000256" key="4">
    <source>
        <dbReference type="ARBA" id="ARBA00023163"/>
    </source>
</evidence>
<dbReference type="GO" id="GO:0003677">
    <property type="term" value="F:DNA binding"/>
    <property type="evidence" value="ECO:0007669"/>
    <property type="project" value="UniProtKB-KW"/>
</dbReference>
<dbReference type="InterPro" id="IPR015300">
    <property type="entry name" value="DNA-bd_pseudobarrel_sf"/>
</dbReference>
<evidence type="ECO:0000256" key="5">
    <source>
        <dbReference type="ARBA" id="ARBA00023242"/>
    </source>
</evidence>
<reference evidence="6" key="1">
    <citation type="journal article" date="2016" name="Nat. Genet.">
        <title>A high-quality carrot genome assembly provides new insights into carotenoid accumulation and asterid genome evolution.</title>
        <authorList>
            <person name="Iorizzo M."/>
            <person name="Ellison S."/>
            <person name="Senalik D."/>
            <person name="Zeng P."/>
            <person name="Satapoomin P."/>
            <person name="Huang J."/>
            <person name="Bowman M."/>
            <person name="Iovene M."/>
            <person name="Sanseverino W."/>
            <person name="Cavagnaro P."/>
            <person name="Yildiz M."/>
            <person name="Macko-Podgorni A."/>
            <person name="Moranska E."/>
            <person name="Grzebelus E."/>
            <person name="Grzebelus D."/>
            <person name="Ashrafi H."/>
            <person name="Zheng Z."/>
            <person name="Cheng S."/>
            <person name="Spooner D."/>
            <person name="Van Deynze A."/>
            <person name="Simon P."/>
        </authorList>
    </citation>
    <scope>NUCLEOTIDE SEQUENCE</scope>
    <source>
        <tissue evidence="6">Leaf</tissue>
    </source>
</reference>
<evidence type="ECO:0000256" key="1">
    <source>
        <dbReference type="ARBA" id="ARBA00004123"/>
    </source>
</evidence>
<keyword evidence="4" id="KW-0804">Transcription</keyword>
<dbReference type="GO" id="GO:0005634">
    <property type="term" value="C:nucleus"/>
    <property type="evidence" value="ECO:0007669"/>
    <property type="project" value="UniProtKB-SubCell"/>
</dbReference>
<dbReference type="PROSITE" id="PS50863">
    <property type="entry name" value="B3"/>
    <property type="match status" value="1"/>
</dbReference>
<evidence type="ECO:0000313" key="7">
    <source>
        <dbReference type="Proteomes" id="UP000077755"/>
    </source>
</evidence>
<keyword evidence="2" id="KW-0805">Transcription regulation</keyword>
<dbReference type="SUPFAM" id="SSF101936">
    <property type="entry name" value="DNA-binding pseudobarrel domain"/>
    <property type="match status" value="3"/>
</dbReference>
<organism evidence="6 7">
    <name type="scientific">Daucus carota subsp. sativus</name>
    <name type="common">Carrot</name>
    <dbReference type="NCBI Taxonomy" id="79200"/>
    <lineage>
        <taxon>Eukaryota</taxon>
        <taxon>Viridiplantae</taxon>
        <taxon>Streptophyta</taxon>
        <taxon>Embryophyta</taxon>
        <taxon>Tracheophyta</taxon>
        <taxon>Spermatophyta</taxon>
        <taxon>Magnoliopsida</taxon>
        <taxon>eudicotyledons</taxon>
        <taxon>Gunneridae</taxon>
        <taxon>Pentapetalae</taxon>
        <taxon>asterids</taxon>
        <taxon>campanulids</taxon>
        <taxon>Apiales</taxon>
        <taxon>Apiaceae</taxon>
        <taxon>Apioideae</taxon>
        <taxon>Scandiceae</taxon>
        <taxon>Daucinae</taxon>
        <taxon>Daucus</taxon>
        <taxon>Daucus sect. Daucus</taxon>
    </lineage>
</organism>
<dbReference type="AlphaFoldDB" id="A0A175YBE1"/>